<name>A0AAE9HYG4_9BURK</name>
<evidence type="ECO:0000259" key="2">
    <source>
        <dbReference type="PROSITE" id="PS50995"/>
    </source>
</evidence>
<dbReference type="KEGG" id="ccam:M5D45_16640"/>
<reference evidence="3" key="2">
    <citation type="submission" date="2022-05" db="EMBL/GenBank/DDBJ databases">
        <authorList>
            <person name="Kunte H.-J."/>
        </authorList>
    </citation>
    <scope>NUCLEOTIDE SEQUENCE</scope>
    <source>
        <strain evidence="3">G5</strain>
    </source>
</reference>
<dbReference type="EMBL" id="CP097330">
    <property type="protein sequence ID" value="URF04082.1"/>
    <property type="molecule type" value="Genomic_DNA"/>
</dbReference>
<feature type="region of interest" description="Disordered" evidence="1">
    <location>
        <begin position="1"/>
        <end position="24"/>
    </location>
</feature>
<dbReference type="GO" id="GO:0006950">
    <property type="term" value="P:response to stress"/>
    <property type="evidence" value="ECO:0007669"/>
    <property type="project" value="TreeGrafter"/>
</dbReference>
<evidence type="ECO:0000313" key="4">
    <source>
        <dbReference type="Proteomes" id="UP001056132"/>
    </source>
</evidence>
<dbReference type="SMART" id="SM00347">
    <property type="entry name" value="HTH_MARR"/>
    <property type="match status" value="1"/>
</dbReference>
<dbReference type="GO" id="GO:0003700">
    <property type="term" value="F:DNA-binding transcription factor activity"/>
    <property type="evidence" value="ECO:0007669"/>
    <property type="project" value="InterPro"/>
</dbReference>
<organism evidence="3 4">
    <name type="scientific">Cupriavidus campinensis</name>
    <dbReference type="NCBI Taxonomy" id="151783"/>
    <lineage>
        <taxon>Bacteria</taxon>
        <taxon>Pseudomonadati</taxon>
        <taxon>Pseudomonadota</taxon>
        <taxon>Betaproteobacteria</taxon>
        <taxon>Burkholderiales</taxon>
        <taxon>Burkholderiaceae</taxon>
        <taxon>Cupriavidus</taxon>
    </lineage>
</organism>
<proteinExistence type="predicted"/>
<feature type="domain" description="HTH marR-type" evidence="2">
    <location>
        <begin position="29"/>
        <end position="161"/>
    </location>
</feature>
<dbReference type="Gene3D" id="1.10.10.10">
    <property type="entry name" value="Winged helix-like DNA-binding domain superfamily/Winged helix DNA-binding domain"/>
    <property type="match status" value="1"/>
</dbReference>
<dbReference type="Proteomes" id="UP001056132">
    <property type="component" value="Chromosome 1"/>
</dbReference>
<dbReference type="PANTHER" id="PTHR33164:SF43">
    <property type="entry name" value="HTH-TYPE TRANSCRIPTIONAL REPRESSOR YETL"/>
    <property type="match status" value="1"/>
</dbReference>
<accession>A0AAE9HYG4</accession>
<dbReference type="InterPro" id="IPR036388">
    <property type="entry name" value="WH-like_DNA-bd_sf"/>
</dbReference>
<reference evidence="3" key="1">
    <citation type="journal article" date="2022" name="Microbiol. Resour. Announc.">
        <title>Genome Sequence of Cupriavidus campinensis Strain G5, a Member of a Bacterial Consortium Capable of Polyethylene Degradation.</title>
        <authorList>
            <person name="Schneider B."/>
            <person name="Pfeiffer F."/>
            <person name="Dyall-Smith M."/>
            <person name="Kunte H.J."/>
        </authorList>
    </citation>
    <scope>NUCLEOTIDE SEQUENCE</scope>
    <source>
        <strain evidence="3">G5</strain>
    </source>
</reference>
<dbReference type="InterPro" id="IPR000835">
    <property type="entry name" value="HTH_MarR-typ"/>
</dbReference>
<evidence type="ECO:0000313" key="3">
    <source>
        <dbReference type="EMBL" id="URF04082.1"/>
    </source>
</evidence>
<dbReference type="InterPro" id="IPR036390">
    <property type="entry name" value="WH_DNA-bd_sf"/>
</dbReference>
<evidence type="ECO:0000256" key="1">
    <source>
        <dbReference type="SAM" id="MobiDB-lite"/>
    </source>
</evidence>
<dbReference type="SUPFAM" id="SSF46785">
    <property type="entry name" value="Winged helix' DNA-binding domain"/>
    <property type="match status" value="1"/>
</dbReference>
<sequence length="168" mass="17802">MTKTTAPVGASEAEASRIPGPGEGKRGESGYLAYLLRQASAANRLRMERALDDLGVTVPQFFVLTMLGAYPGISGADVARLALLTPQTVSVIMNNLEKVGAIARTPHPVHGRIQTIALTDAGRTLLAGCKARATKVDEDLRAGLTPEEEQVVRRWLVSLASPEEGLTA</sequence>
<dbReference type="AlphaFoldDB" id="A0AAE9HYG4"/>
<dbReference type="PROSITE" id="PS50995">
    <property type="entry name" value="HTH_MARR_2"/>
    <property type="match status" value="1"/>
</dbReference>
<dbReference type="InterPro" id="IPR039422">
    <property type="entry name" value="MarR/SlyA-like"/>
</dbReference>
<dbReference type="PANTHER" id="PTHR33164">
    <property type="entry name" value="TRANSCRIPTIONAL REGULATOR, MARR FAMILY"/>
    <property type="match status" value="1"/>
</dbReference>
<gene>
    <name evidence="3" type="ORF">M5D45_16640</name>
</gene>
<dbReference type="Pfam" id="PF12802">
    <property type="entry name" value="MarR_2"/>
    <property type="match status" value="1"/>
</dbReference>
<dbReference type="RefSeq" id="WP_211943596.1">
    <property type="nucleotide sequence ID" value="NZ_CAJPVH010000030.1"/>
</dbReference>
<protein>
    <submittedName>
        <fullName evidence="3">MarR family winged helix-turn-helix transcriptional regulator</fullName>
    </submittedName>
</protein>